<organism evidence="1 2">
    <name type="scientific">Meloidogyne graminicola</name>
    <dbReference type="NCBI Taxonomy" id="189291"/>
    <lineage>
        <taxon>Eukaryota</taxon>
        <taxon>Metazoa</taxon>
        <taxon>Ecdysozoa</taxon>
        <taxon>Nematoda</taxon>
        <taxon>Chromadorea</taxon>
        <taxon>Rhabditida</taxon>
        <taxon>Tylenchina</taxon>
        <taxon>Tylenchomorpha</taxon>
        <taxon>Tylenchoidea</taxon>
        <taxon>Meloidogynidae</taxon>
        <taxon>Meloidogyninae</taxon>
        <taxon>Meloidogyne</taxon>
    </lineage>
</organism>
<evidence type="ECO:0000313" key="1">
    <source>
        <dbReference type="EMBL" id="KAF7638011.1"/>
    </source>
</evidence>
<gene>
    <name evidence="1" type="ORF">Mgra_00002464</name>
</gene>
<dbReference type="Proteomes" id="UP000605970">
    <property type="component" value="Unassembled WGS sequence"/>
</dbReference>
<name>A0A8S9ZWG1_9BILA</name>
<sequence length="117" mass="14017">MNYINKNNIQNSISKYLRPNSEIRYQQQQQYLQQNNNYYLNNLFNPQCLIPSDFWCDNSNIILAFESGCPDSQKLIVNRLYNQILNNSEFIDLINFNAFPWGLSKRLLEYYLSSWTI</sequence>
<evidence type="ECO:0000313" key="2">
    <source>
        <dbReference type="Proteomes" id="UP000605970"/>
    </source>
</evidence>
<keyword evidence="2" id="KW-1185">Reference proteome</keyword>
<proteinExistence type="predicted"/>
<reference evidence="1" key="1">
    <citation type="journal article" date="2020" name="Ecol. Evol.">
        <title>Genome structure and content of the rice root-knot nematode (Meloidogyne graminicola).</title>
        <authorList>
            <person name="Phan N.T."/>
            <person name="Danchin E.G.J."/>
            <person name="Klopp C."/>
            <person name="Perfus-Barbeoch L."/>
            <person name="Kozlowski D.K."/>
            <person name="Koutsovoulos G.D."/>
            <person name="Lopez-Roques C."/>
            <person name="Bouchez O."/>
            <person name="Zahm M."/>
            <person name="Besnard G."/>
            <person name="Bellafiore S."/>
        </authorList>
    </citation>
    <scope>NUCLEOTIDE SEQUENCE</scope>
    <source>
        <strain evidence="1">VN-18</strain>
    </source>
</reference>
<accession>A0A8S9ZWG1</accession>
<dbReference type="EMBL" id="JABEBT010000015">
    <property type="protein sequence ID" value="KAF7638011.1"/>
    <property type="molecule type" value="Genomic_DNA"/>
</dbReference>
<comment type="caution">
    <text evidence="1">The sequence shown here is derived from an EMBL/GenBank/DDBJ whole genome shotgun (WGS) entry which is preliminary data.</text>
</comment>
<dbReference type="AlphaFoldDB" id="A0A8S9ZWG1"/>
<protein>
    <submittedName>
        <fullName evidence="1">Uncharacterized protein</fullName>
    </submittedName>
</protein>